<protein>
    <recommendedName>
        <fullName evidence="3">PAS domain-containing protein</fullName>
    </recommendedName>
</protein>
<gene>
    <name evidence="1" type="ORF">FHS00_000340</name>
</gene>
<dbReference type="InterPro" id="IPR009922">
    <property type="entry name" value="DUF1457"/>
</dbReference>
<dbReference type="RefSeq" id="WP_183469262.1">
    <property type="nucleotide sequence ID" value="NZ_JACIBX010000001.1"/>
</dbReference>
<evidence type="ECO:0000313" key="1">
    <source>
        <dbReference type="EMBL" id="MBB3710787.1"/>
    </source>
</evidence>
<evidence type="ECO:0008006" key="3">
    <source>
        <dbReference type="Google" id="ProtNLM"/>
    </source>
</evidence>
<name>A0ABR6HJX5_9RHOB</name>
<dbReference type="Proteomes" id="UP000576152">
    <property type="component" value="Unassembled WGS sequence"/>
</dbReference>
<dbReference type="EMBL" id="JACIBX010000001">
    <property type="protein sequence ID" value="MBB3710787.1"/>
    <property type="molecule type" value="Genomic_DNA"/>
</dbReference>
<accession>A0ABR6HJX5</accession>
<dbReference type="Pfam" id="PF07310">
    <property type="entry name" value="PAS_5"/>
    <property type="match status" value="1"/>
</dbReference>
<proteinExistence type="predicted"/>
<sequence length="185" mass="19593">MERRKERRGSVAEAMARLAHLQTYWRGLMRHGLPPRRGDIEPGRIGPALPGAFVLDRIAPGEARLRLAGQALSDAAGTEACGLPLSRLFEAASRPRLAALLEQGFAQAWPCYAPLTCGRLGHVGGLLLLPLRGHEDAAPQMLGALLHGLPPGRVRRFAFAGPTSIGAPAASARPLRLVSVEAAPA</sequence>
<keyword evidence="2" id="KW-1185">Reference proteome</keyword>
<reference evidence="1 2" key="1">
    <citation type="submission" date="2020-08" db="EMBL/GenBank/DDBJ databases">
        <title>Genomic Encyclopedia of Type Strains, Phase III (KMG-III): the genomes of soil and plant-associated and newly described type strains.</title>
        <authorList>
            <person name="Whitman W."/>
        </authorList>
    </citation>
    <scope>NUCLEOTIDE SEQUENCE [LARGE SCALE GENOMIC DNA]</scope>
    <source>
        <strain evidence="1 2">CECT 8572</strain>
    </source>
</reference>
<organism evidence="1 2">
    <name type="scientific">Limimaricola variabilis</name>
    <dbReference type="NCBI Taxonomy" id="1492771"/>
    <lineage>
        <taxon>Bacteria</taxon>
        <taxon>Pseudomonadati</taxon>
        <taxon>Pseudomonadota</taxon>
        <taxon>Alphaproteobacteria</taxon>
        <taxon>Rhodobacterales</taxon>
        <taxon>Paracoccaceae</taxon>
        <taxon>Limimaricola</taxon>
    </lineage>
</organism>
<evidence type="ECO:0000313" key="2">
    <source>
        <dbReference type="Proteomes" id="UP000576152"/>
    </source>
</evidence>
<comment type="caution">
    <text evidence="1">The sequence shown here is derived from an EMBL/GenBank/DDBJ whole genome shotgun (WGS) entry which is preliminary data.</text>
</comment>